<dbReference type="EMBL" id="CMVM020000144">
    <property type="status" value="NOT_ANNOTATED_CDS"/>
    <property type="molecule type" value="Genomic_DNA"/>
</dbReference>
<feature type="compositionally biased region" description="Polar residues" evidence="1">
    <location>
        <begin position="11"/>
        <end position="21"/>
    </location>
</feature>
<evidence type="ECO:0000313" key="3">
    <source>
        <dbReference type="Proteomes" id="UP000024404"/>
    </source>
</evidence>
<dbReference type="Proteomes" id="UP000024404">
    <property type="component" value="Unassembled WGS sequence"/>
</dbReference>
<feature type="region of interest" description="Disordered" evidence="1">
    <location>
        <begin position="1"/>
        <end position="63"/>
    </location>
</feature>
<accession>A0A8R1TTI2</accession>
<reference evidence="2" key="2">
    <citation type="submission" date="2022-06" db="UniProtKB">
        <authorList>
            <consortium name="EnsemblMetazoa"/>
        </authorList>
    </citation>
    <scope>IDENTIFICATION</scope>
</reference>
<feature type="compositionally biased region" description="Polar residues" evidence="1">
    <location>
        <begin position="30"/>
        <end position="40"/>
    </location>
</feature>
<evidence type="ECO:0000313" key="2">
    <source>
        <dbReference type="EnsemblMetazoa" id="OVOC4828.1"/>
    </source>
</evidence>
<sequence length="63" mass="7107">MGGKRYFAPSIITSSETTRGTSPLKGFKMVSNSNKKQLGKSSRFEDKNKQQNQEIEDMIVKHS</sequence>
<name>A0A8R1TTI2_ONCVO</name>
<proteinExistence type="predicted"/>
<reference evidence="3" key="1">
    <citation type="submission" date="2013-10" db="EMBL/GenBank/DDBJ databases">
        <title>Genome sequencing of Onchocerca volvulus.</title>
        <authorList>
            <person name="Cotton J."/>
            <person name="Tsai J."/>
            <person name="Stanley E."/>
            <person name="Tracey A."/>
            <person name="Holroyd N."/>
            <person name="Lustigman S."/>
            <person name="Berriman M."/>
        </authorList>
    </citation>
    <scope>NUCLEOTIDE SEQUENCE</scope>
</reference>
<protein>
    <submittedName>
        <fullName evidence="2">Uncharacterized protein</fullName>
    </submittedName>
</protein>
<evidence type="ECO:0000256" key="1">
    <source>
        <dbReference type="SAM" id="MobiDB-lite"/>
    </source>
</evidence>
<dbReference type="EnsemblMetazoa" id="OVOC4828.1">
    <property type="protein sequence ID" value="OVOC4828.1"/>
    <property type="gene ID" value="WBGene00241637"/>
</dbReference>
<dbReference type="AlphaFoldDB" id="A0A8R1TTI2"/>
<organism evidence="2 3">
    <name type="scientific">Onchocerca volvulus</name>
    <dbReference type="NCBI Taxonomy" id="6282"/>
    <lineage>
        <taxon>Eukaryota</taxon>
        <taxon>Metazoa</taxon>
        <taxon>Ecdysozoa</taxon>
        <taxon>Nematoda</taxon>
        <taxon>Chromadorea</taxon>
        <taxon>Rhabditida</taxon>
        <taxon>Spirurina</taxon>
        <taxon>Spiruromorpha</taxon>
        <taxon>Filarioidea</taxon>
        <taxon>Onchocercidae</taxon>
        <taxon>Onchocerca</taxon>
    </lineage>
</organism>
<keyword evidence="3" id="KW-1185">Reference proteome</keyword>